<evidence type="ECO:0000313" key="2">
    <source>
        <dbReference type="Proteomes" id="UP000616151"/>
    </source>
</evidence>
<reference evidence="1" key="1">
    <citation type="submission" date="2021-01" db="EMBL/GenBank/DDBJ databases">
        <authorList>
            <person name="Sun Q."/>
        </authorList>
    </citation>
    <scope>NUCLEOTIDE SEQUENCE</scope>
    <source>
        <strain evidence="1">YIM B02566</strain>
    </source>
</reference>
<name>A0ACC5R4B1_9HYPH</name>
<sequence>MSMIIDRLLRFAAGAVIVLAAWTAILAGLAFAMPPGTPLAVFAPGHALETVAQAHGSFEAFGQSIAVTRSPEAGFAGRLYGAGALLVIDARIVMSCRELFAKT</sequence>
<keyword evidence="2" id="KW-1185">Reference proteome</keyword>
<gene>
    <name evidence="1" type="ORF">JHL16_13710</name>
</gene>
<accession>A0ACC5R4B1</accession>
<protein>
    <submittedName>
        <fullName evidence="1">Uncharacterized protein</fullName>
    </submittedName>
</protein>
<organism evidence="1 2">
    <name type="scientific">Taklimakanibacter albus</name>
    <dbReference type="NCBI Taxonomy" id="2800327"/>
    <lineage>
        <taxon>Bacteria</taxon>
        <taxon>Pseudomonadati</taxon>
        <taxon>Pseudomonadota</taxon>
        <taxon>Alphaproteobacteria</taxon>
        <taxon>Hyphomicrobiales</taxon>
        <taxon>Aestuariivirgaceae</taxon>
        <taxon>Taklimakanibacter</taxon>
    </lineage>
</organism>
<comment type="caution">
    <text evidence="1">The sequence shown here is derived from an EMBL/GenBank/DDBJ whole genome shotgun (WGS) entry which is preliminary data.</text>
</comment>
<proteinExistence type="predicted"/>
<evidence type="ECO:0000313" key="1">
    <source>
        <dbReference type="EMBL" id="MBK1867407.1"/>
    </source>
</evidence>
<dbReference type="EMBL" id="JAENHL010000007">
    <property type="protein sequence ID" value="MBK1867407.1"/>
    <property type="molecule type" value="Genomic_DNA"/>
</dbReference>
<dbReference type="Proteomes" id="UP000616151">
    <property type="component" value="Unassembled WGS sequence"/>
</dbReference>